<proteinExistence type="predicted"/>
<organism evidence="1">
    <name type="scientific">uncultured Caudovirales phage</name>
    <dbReference type="NCBI Taxonomy" id="2100421"/>
    <lineage>
        <taxon>Viruses</taxon>
        <taxon>Duplodnaviria</taxon>
        <taxon>Heunggongvirae</taxon>
        <taxon>Uroviricota</taxon>
        <taxon>Caudoviricetes</taxon>
        <taxon>Peduoviridae</taxon>
        <taxon>Maltschvirus</taxon>
        <taxon>Maltschvirus maltsch</taxon>
    </lineage>
</organism>
<protein>
    <submittedName>
        <fullName evidence="1">Uncharacterized protein</fullName>
    </submittedName>
</protein>
<evidence type="ECO:0000313" key="1">
    <source>
        <dbReference type="EMBL" id="CAB4138932.1"/>
    </source>
</evidence>
<reference evidence="1" key="1">
    <citation type="submission" date="2020-04" db="EMBL/GenBank/DDBJ databases">
        <authorList>
            <person name="Chiriac C."/>
            <person name="Salcher M."/>
            <person name="Ghai R."/>
            <person name="Kavagutti S V."/>
        </authorList>
    </citation>
    <scope>NUCLEOTIDE SEQUENCE</scope>
</reference>
<gene>
    <name evidence="1" type="ORF">UFOVP346_7</name>
</gene>
<dbReference type="EMBL" id="LR796352">
    <property type="protein sequence ID" value="CAB4138932.1"/>
    <property type="molecule type" value="Genomic_DNA"/>
</dbReference>
<name>A0A6J5LYJ0_9CAUD</name>
<sequence length="49" mass="5633">MSSTDDYPCEVCGTYVPISDILITIHGLQICPDCYDEDDLYDEWEEVDL</sequence>
<accession>A0A6J5LYJ0</accession>